<evidence type="ECO:0000313" key="2">
    <source>
        <dbReference type="Proteomes" id="UP000757232"/>
    </source>
</evidence>
<sequence>MSFLEMYRLLDGILRELDVASGTLSDDDISLTGSELYILRQFGGVRSTKFMAQQLLIPYNWIYHQLCRYIAIARHFLSLSSYQKIIFYANMCLQQSSPYL</sequence>
<protein>
    <submittedName>
        <fullName evidence="1">Uncharacterized protein</fullName>
    </submittedName>
</protein>
<reference evidence="1" key="1">
    <citation type="submission" date="2016-06" db="EMBL/GenBank/DDBJ databases">
        <title>Draft Genome sequence of the fungus Inonotus baumii.</title>
        <authorList>
            <person name="Zhu H."/>
            <person name="Lin W."/>
        </authorList>
    </citation>
    <scope>NUCLEOTIDE SEQUENCE</scope>
    <source>
        <strain evidence="1">821</strain>
    </source>
</reference>
<dbReference type="Proteomes" id="UP000757232">
    <property type="component" value="Unassembled WGS sequence"/>
</dbReference>
<keyword evidence="2" id="KW-1185">Reference proteome</keyword>
<dbReference type="AlphaFoldDB" id="A0A9Q5I1F6"/>
<comment type="caution">
    <text evidence="1">The sequence shown here is derived from an EMBL/GenBank/DDBJ whole genome shotgun (WGS) entry which is preliminary data.</text>
</comment>
<gene>
    <name evidence="1" type="ORF">A7U60_g3108</name>
</gene>
<evidence type="ECO:0000313" key="1">
    <source>
        <dbReference type="EMBL" id="OCB89759.1"/>
    </source>
</evidence>
<accession>A0A9Q5I1F6</accession>
<name>A0A9Q5I1F6_SANBA</name>
<organism evidence="1 2">
    <name type="scientific">Sanghuangporus baumii</name>
    <name type="common">Phellinus baumii</name>
    <dbReference type="NCBI Taxonomy" id="108892"/>
    <lineage>
        <taxon>Eukaryota</taxon>
        <taxon>Fungi</taxon>
        <taxon>Dikarya</taxon>
        <taxon>Basidiomycota</taxon>
        <taxon>Agaricomycotina</taxon>
        <taxon>Agaricomycetes</taxon>
        <taxon>Hymenochaetales</taxon>
        <taxon>Hymenochaetaceae</taxon>
        <taxon>Sanghuangporus</taxon>
    </lineage>
</organism>
<proteinExistence type="predicted"/>
<dbReference type="EMBL" id="LNZH02000150">
    <property type="protein sequence ID" value="OCB89759.1"/>
    <property type="molecule type" value="Genomic_DNA"/>
</dbReference>